<dbReference type="PANTHER" id="PTHR10937:SF0">
    <property type="entry name" value="GLUTAMINE--FRUCTOSE-6-PHOSPHATE TRANSAMINASE (ISOMERIZING)"/>
    <property type="match status" value="1"/>
</dbReference>
<reference evidence="7" key="1">
    <citation type="submission" date="2018-11" db="EMBL/GenBank/DDBJ databases">
        <title>Chitinophaga lutea sp.nov., isolate from arsenic contaminated soil.</title>
        <authorList>
            <person name="Zong Y."/>
        </authorList>
    </citation>
    <scope>NUCLEOTIDE SEQUENCE [LARGE SCALE GENOMIC DNA]</scope>
    <source>
        <strain evidence="7">YLT18</strain>
    </source>
</reference>
<evidence type="ECO:0000256" key="1">
    <source>
        <dbReference type="ARBA" id="ARBA00001031"/>
    </source>
</evidence>
<dbReference type="SUPFAM" id="SSF53697">
    <property type="entry name" value="SIS domain"/>
    <property type="match status" value="1"/>
</dbReference>
<sequence length="347" mass="37749">MSRYLQDILDQPDQLLQSLQHSVDKGSGALKKSAGLITGAKNVFITAIGASWSAGIAIQAAFNEAGVQAVLCDAADFLYFTRIPPDSAVLFLSRSGKSVELVQALPKCKLAKAAVISITNAADSPLAESSDACLLTSVRFDHSISVSTYSSIILTGLLLTQYFRPQSPGLLIYDELMESLREVNGRLKEWQDIIETTSWPEKNGHTYFTARGASLASAHESMLLWEEVAKQPAAALTTGAFRHGPQEIIDNPLNMAVWLENNIARDHDVKLINDLVGKKVNVLSIGQELPGRLKGHTVYVPSCPWLFSPVINIIPLQLAAEKLARMKGIDPDVFLYCNFIVESEGGL</sequence>
<dbReference type="InterPro" id="IPR035466">
    <property type="entry name" value="GlmS/AgaS_SIS"/>
</dbReference>
<name>A0A3N4MGN8_9BACT</name>
<dbReference type="AlphaFoldDB" id="A0A3N4MGN8"/>
<dbReference type="GO" id="GO:0097367">
    <property type="term" value="F:carbohydrate derivative binding"/>
    <property type="evidence" value="ECO:0007669"/>
    <property type="project" value="InterPro"/>
</dbReference>
<dbReference type="EMBL" id="RMBX01000002">
    <property type="protein sequence ID" value="RPD42595.1"/>
    <property type="molecule type" value="Genomic_DNA"/>
</dbReference>
<comment type="catalytic activity">
    <reaction evidence="1">
        <text>D-fructose 6-phosphate + L-glutamine = D-glucosamine 6-phosphate + L-glutamate</text>
        <dbReference type="Rhea" id="RHEA:13237"/>
        <dbReference type="ChEBI" id="CHEBI:29985"/>
        <dbReference type="ChEBI" id="CHEBI:58359"/>
        <dbReference type="ChEBI" id="CHEBI:58725"/>
        <dbReference type="ChEBI" id="CHEBI:61527"/>
        <dbReference type="EC" id="2.6.1.16"/>
    </reaction>
</comment>
<evidence type="ECO:0000256" key="4">
    <source>
        <dbReference type="ARBA" id="ARBA00022737"/>
    </source>
</evidence>
<evidence type="ECO:0000313" key="7">
    <source>
        <dbReference type="Proteomes" id="UP000279089"/>
    </source>
</evidence>
<dbReference type="OrthoDB" id="9779207at2"/>
<proteinExistence type="predicted"/>
<dbReference type="GO" id="GO:0006002">
    <property type="term" value="P:fructose 6-phosphate metabolic process"/>
    <property type="evidence" value="ECO:0007669"/>
    <property type="project" value="TreeGrafter"/>
</dbReference>
<dbReference type="CDD" id="cd05008">
    <property type="entry name" value="SIS_GlmS_GlmD_1"/>
    <property type="match status" value="1"/>
</dbReference>
<gene>
    <name evidence="6" type="ORF">EG028_05330</name>
</gene>
<dbReference type="Proteomes" id="UP000279089">
    <property type="component" value="Unassembled WGS sequence"/>
</dbReference>
<keyword evidence="4" id="KW-0677">Repeat</keyword>
<dbReference type="PANTHER" id="PTHR10937">
    <property type="entry name" value="GLUCOSAMINE--FRUCTOSE-6-PHOSPHATE AMINOTRANSFERASE, ISOMERIZING"/>
    <property type="match status" value="1"/>
</dbReference>
<dbReference type="Pfam" id="PF01380">
    <property type="entry name" value="SIS"/>
    <property type="match status" value="1"/>
</dbReference>
<evidence type="ECO:0000256" key="2">
    <source>
        <dbReference type="ARBA" id="ARBA00012916"/>
    </source>
</evidence>
<evidence type="ECO:0000313" key="6">
    <source>
        <dbReference type="EMBL" id="RPD42595.1"/>
    </source>
</evidence>
<evidence type="ECO:0000259" key="5">
    <source>
        <dbReference type="PROSITE" id="PS51464"/>
    </source>
</evidence>
<dbReference type="PROSITE" id="PS51464">
    <property type="entry name" value="SIS"/>
    <property type="match status" value="1"/>
</dbReference>
<dbReference type="InterPro" id="IPR046348">
    <property type="entry name" value="SIS_dom_sf"/>
</dbReference>
<dbReference type="Gene3D" id="3.40.50.10490">
    <property type="entry name" value="Glucose-6-phosphate isomerase like protein, domain 1"/>
    <property type="match status" value="2"/>
</dbReference>
<dbReference type="GO" id="GO:0006047">
    <property type="term" value="P:UDP-N-acetylglucosamine metabolic process"/>
    <property type="evidence" value="ECO:0007669"/>
    <property type="project" value="TreeGrafter"/>
</dbReference>
<dbReference type="InterPro" id="IPR001347">
    <property type="entry name" value="SIS_dom"/>
</dbReference>
<dbReference type="EC" id="2.6.1.16" evidence="2"/>
<dbReference type="GO" id="GO:0004360">
    <property type="term" value="F:glutamine-fructose-6-phosphate transaminase (isomerizing) activity"/>
    <property type="evidence" value="ECO:0007669"/>
    <property type="project" value="UniProtKB-EC"/>
</dbReference>
<feature type="domain" description="SIS" evidence="5">
    <location>
        <begin position="33"/>
        <end position="186"/>
    </location>
</feature>
<dbReference type="RefSeq" id="WP_120515258.1">
    <property type="nucleotide sequence ID" value="NZ_QXZY01000003.1"/>
</dbReference>
<dbReference type="GO" id="GO:0006487">
    <property type="term" value="P:protein N-linked glycosylation"/>
    <property type="evidence" value="ECO:0007669"/>
    <property type="project" value="TreeGrafter"/>
</dbReference>
<organism evidence="6 7">
    <name type="scientific">Chitinophaga barathri</name>
    <dbReference type="NCBI Taxonomy" id="1647451"/>
    <lineage>
        <taxon>Bacteria</taxon>
        <taxon>Pseudomonadati</taxon>
        <taxon>Bacteroidota</taxon>
        <taxon>Chitinophagia</taxon>
        <taxon>Chitinophagales</taxon>
        <taxon>Chitinophagaceae</taxon>
        <taxon>Chitinophaga</taxon>
    </lineage>
</organism>
<comment type="caution">
    <text evidence="6">The sequence shown here is derived from an EMBL/GenBank/DDBJ whole genome shotgun (WGS) entry which is preliminary data.</text>
</comment>
<keyword evidence="7" id="KW-1185">Reference proteome</keyword>
<accession>A0A3N4MGN8</accession>
<protein>
    <recommendedName>
        <fullName evidence="3">Glutamine--fructose-6-phosphate aminotransferase [isomerizing]</fullName>
        <ecNumber evidence="2">2.6.1.16</ecNumber>
    </recommendedName>
</protein>
<evidence type="ECO:0000256" key="3">
    <source>
        <dbReference type="ARBA" id="ARBA00016090"/>
    </source>
</evidence>